<keyword evidence="3" id="KW-0808">Transferase</keyword>
<feature type="transmembrane region" description="Helical" evidence="8">
    <location>
        <begin position="95"/>
        <end position="112"/>
    </location>
</feature>
<feature type="transmembrane region" description="Helical" evidence="8">
    <location>
        <begin position="124"/>
        <end position="152"/>
    </location>
</feature>
<evidence type="ECO:0000313" key="9">
    <source>
        <dbReference type="EMBL" id="NVN10597.1"/>
    </source>
</evidence>
<keyword evidence="6 8" id="KW-0472">Membrane</keyword>
<keyword evidence="5 8" id="KW-1133">Transmembrane helix</keyword>
<evidence type="ECO:0000256" key="7">
    <source>
        <dbReference type="ARBA" id="ARBA00024033"/>
    </source>
</evidence>
<dbReference type="Pfam" id="PF09594">
    <property type="entry name" value="GT87"/>
    <property type="match status" value="1"/>
</dbReference>
<accession>A0A7Y7M540</accession>
<sequence>MRAYRLTTSVAAYGALAIAFLMLMTWLQVHPPFPEPHPLPLGDFRKGYYAAGEAILHHGPSALLPLILKLYFVNWPIVSFLFVPFAVLHHRLGELSFYLLSFAAIGYSYVLLTRGCTTRQKFLVIFLFLLNGPLWYCVFSCGNTTHFVLLALTCALRCLQTRRFYAAGALIGLAAIIKPMIMLFVVYFISRRLRRAALAGAGIVAATALSSVAVFGVDFTRHWYMRCIVELSRNPIGAFNNQSFEAFLLRLWSGPTYMYDYDYGHALPHPLMLLAKLLPPLLLALSAWTAWQWRRTMPWTDIRGFGSADAVDFSLLIAFCVVTSPVSWTHYFLLLLLPWSLYLTGRLPLPGGQATKILFWTSVILCSLPVFYPGALMTGRLAPIWTRTIVSPWLCGGLLFLLTLCRSYLWAAQTDKPEDMVGTVGETAETGLAP</sequence>
<evidence type="ECO:0000313" key="10">
    <source>
        <dbReference type="Proteomes" id="UP000534870"/>
    </source>
</evidence>
<dbReference type="EMBL" id="JABXXP010000054">
    <property type="protein sequence ID" value="NVN10597.1"/>
    <property type="molecule type" value="Genomic_DNA"/>
</dbReference>
<name>A0A7Y7M540_9PROT</name>
<evidence type="ECO:0000256" key="3">
    <source>
        <dbReference type="ARBA" id="ARBA00022679"/>
    </source>
</evidence>
<comment type="subcellular location">
    <subcellularLocation>
        <location evidence="1">Cell membrane</location>
        <topology evidence="1">Multi-pass membrane protein</topology>
    </subcellularLocation>
</comment>
<evidence type="ECO:0000256" key="6">
    <source>
        <dbReference type="ARBA" id="ARBA00023136"/>
    </source>
</evidence>
<dbReference type="InterPro" id="IPR018584">
    <property type="entry name" value="GT87"/>
</dbReference>
<feature type="transmembrane region" description="Helical" evidence="8">
    <location>
        <begin position="196"/>
        <end position="217"/>
    </location>
</feature>
<dbReference type="AlphaFoldDB" id="A0A7Y7M540"/>
<comment type="caution">
    <text evidence="9">The sequence shown here is derived from an EMBL/GenBank/DDBJ whole genome shotgun (WGS) entry which is preliminary data.</text>
</comment>
<evidence type="ECO:0000256" key="1">
    <source>
        <dbReference type="ARBA" id="ARBA00004651"/>
    </source>
</evidence>
<evidence type="ECO:0000256" key="4">
    <source>
        <dbReference type="ARBA" id="ARBA00022692"/>
    </source>
</evidence>
<feature type="transmembrane region" description="Helical" evidence="8">
    <location>
        <begin position="313"/>
        <end position="337"/>
    </location>
</feature>
<feature type="transmembrane region" description="Helical" evidence="8">
    <location>
        <begin position="12"/>
        <end position="29"/>
    </location>
</feature>
<feature type="transmembrane region" description="Helical" evidence="8">
    <location>
        <begin position="164"/>
        <end position="190"/>
    </location>
</feature>
<keyword evidence="2" id="KW-1003">Cell membrane</keyword>
<organism evidence="9 10">
    <name type="scientific">Nguyenibacter vanlangensis</name>
    <dbReference type="NCBI Taxonomy" id="1216886"/>
    <lineage>
        <taxon>Bacteria</taxon>
        <taxon>Pseudomonadati</taxon>
        <taxon>Pseudomonadota</taxon>
        <taxon>Alphaproteobacteria</taxon>
        <taxon>Acetobacterales</taxon>
        <taxon>Acetobacteraceae</taxon>
        <taxon>Nguyenibacter</taxon>
    </lineage>
</organism>
<dbReference type="GO" id="GO:0016758">
    <property type="term" value="F:hexosyltransferase activity"/>
    <property type="evidence" value="ECO:0007669"/>
    <property type="project" value="InterPro"/>
</dbReference>
<feature type="transmembrane region" description="Helical" evidence="8">
    <location>
        <begin position="357"/>
        <end position="377"/>
    </location>
</feature>
<feature type="transmembrane region" description="Helical" evidence="8">
    <location>
        <begin position="66"/>
        <end position="88"/>
    </location>
</feature>
<evidence type="ECO:0000256" key="5">
    <source>
        <dbReference type="ARBA" id="ARBA00022989"/>
    </source>
</evidence>
<gene>
    <name evidence="9" type="ORF">HUK84_05450</name>
</gene>
<dbReference type="Proteomes" id="UP000534870">
    <property type="component" value="Unassembled WGS sequence"/>
</dbReference>
<comment type="similarity">
    <text evidence="7">Belongs to the glycosyltransferase 87 family.</text>
</comment>
<keyword evidence="4 8" id="KW-0812">Transmembrane</keyword>
<dbReference type="RefSeq" id="WP_176639365.1">
    <property type="nucleotide sequence ID" value="NZ_JABXXP010000054.1"/>
</dbReference>
<evidence type="ECO:0000256" key="8">
    <source>
        <dbReference type="SAM" id="Phobius"/>
    </source>
</evidence>
<proteinExistence type="inferred from homology"/>
<feature type="transmembrane region" description="Helical" evidence="8">
    <location>
        <begin position="389"/>
        <end position="411"/>
    </location>
</feature>
<protein>
    <submittedName>
        <fullName evidence="9">DUF2029 domain-containing protein</fullName>
    </submittedName>
</protein>
<reference evidence="9 10" key="1">
    <citation type="submission" date="2020-06" db="EMBL/GenBank/DDBJ databases">
        <title>Description of novel acetic acid bacteria.</title>
        <authorList>
            <person name="Sombolestani A."/>
        </authorList>
    </citation>
    <scope>NUCLEOTIDE SEQUENCE [LARGE SCALE GENOMIC DNA]</scope>
    <source>
        <strain evidence="9 10">LMG 31431</strain>
    </source>
</reference>
<dbReference type="GO" id="GO:0005886">
    <property type="term" value="C:plasma membrane"/>
    <property type="evidence" value="ECO:0007669"/>
    <property type="project" value="UniProtKB-SubCell"/>
</dbReference>
<evidence type="ECO:0000256" key="2">
    <source>
        <dbReference type="ARBA" id="ARBA00022475"/>
    </source>
</evidence>